<dbReference type="AlphaFoldDB" id="A0AAE1AWE5"/>
<sequence>MAAGLASPGVPQWVKHLPHSSELYFLAVFCFQQLLDTSAQAIELIAAIISIALMRCAAVISSLIPSSPGSIPHAWSLNQADILQTVVQSYTARQKAEPSLLAKWMIQSTKISVKSTDILDHVLMRAGKCLKVKNQSNPTKAPAESLSVGLCYSLTPWLCCSCRPPPRGPLRRGETVELSHSQEHLWCRSQRLASPDLLETLA</sequence>
<evidence type="ECO:0000313" key="1">
    <source>
        <dbReference type="EMBL" id="KAK3794601.1"/>
    </source>
</evidence>
<organism evidence="1 2">
    <name type="scientific">Elysia crispata</name>
    <name type="common">lettuce slug</name>
    <dbReference type="NCBI Taxonomy" id="231223"/>
    <lineage>
        <taxon>Eukaryota</taxon>
        <taxon>Metazoa</taxon>
        <taxon>Spiralia</taxon>
        <taxon>Lophotrochozoa</taxon>
        <taxon>Mollusca</taxon>
        <taxon>Gastropoda</taxon>
        <taxon>Heterobranchia</taxon>
        <taxon>Euthyneura</taxon>
        <taxon>Panpulmonata</taxon>
        <taxon>Sacoglossa</taxon>
        <taxon>Placobranchoidea</taxon>
        <taxon>Plakobranchidae</taxon>
        <taxon>Elysia</taxon>
    </lineage>
</organism>
<proteinExistence type="predicted"/>
<protein>
    <submittedName>
        <fullName evidence="1">Uncharacterized protein</fullName>
    </submittedName>
</protein>
<reference evidence="1" key="1">
    <citation type="journal article" date="2023" name="G3 (Bethesda)">
        <title>A reference genome for the long-term kleptoplast-retaining sea slug Elysia crispata morphotype clarki.</title>
        <authorList>
            <person name="Eastman K.E."/>
            <person name="Pendleton A.L."/>
            <person name="Shaikh M.A."/>
            <person name="Suttiyut T."/>
            <person name="Ogas R."/>
            <person name="Tomko P."/>
            <person name="Gavelis G."/>
            <person name="Widhalm J.R."/>
            <person name="Wisecaver J.H."/>
        </authorList>
    </citation>
    <scope>NUCLEOTIDE SEQUENCE</scope>
    <source>
        <strain evidence="1">ECLA1</strain>
    </source>
</reference>
<evidence type="ECO:0000313" key="2">
    <source>
        <dbReference type="Proteomes" id="UP001283361"/>
    </source>
</evidence>
<comment type="caution">
    <text evidence="1">The sequence shown here is derived from an EMBL/GenBank/DDBJ whole genome shotgun (WGS) entry which is preliminary data.</text>
</comment>
<dbReference type="Proteomes" id="UP001283361">
    <property type="component" value="Unassembled WGS sequence"/>
</dbReference>
<name>A0AAE1AWE5_9GAST</name>
<keyword evidence="2" id="KW-1185">Reference proteome</keyword>
<accession>A0AAE1AWE5</accession>
<dbReference type="EMBL" id="JAWDGP010001105">
    <property type="protein sequence ID" value="KAK3794601.1"/>
    <property type="molecule type" value="Genomic_DNA"/>
</dbReference>
<gene>
    <name evidence="1" type="ORF">RRG08_003749</name>
</gene>